<keyword evidence="2" id="KW-1185">Reference proteome</keyword>
<evidence type="ECO:0000313" key="2">
    <source>
        <dbReference type="Proteomes" id="UP001152795"/>
    </source>
</evidence>
<accession>A0A6S7IX83</accession>
<sequence length="176" mass="20272">MDRLQSLLPKSLEDVCRNIASYFHLSPLRTKNFQEFQEFFDIEKHQLPNAGQTSGIPVLYLLESELKALLTSLLSDFMKVSFIRQADPWLIDINDQEHYVPLNHVYVGPCATDTMQTIKDDLGVDHPVSLLQVYRQLPQLNDVADLQEADNEWQATCTVPQLEWRNEFSGILDSCF</sequence>
<evidence type="ECO:0000313" key="1">
    <source>
        <dbReference type="EMBL" id="CAB4022323.1"/>
    </source>
</evidence>
<dbReference type="OrthoDB" id="6159421at2759"/>
<proteinExistence type="predicted"/>
<protein>
    <submittedName>
        <fullName evidence="1">Uncharacterized protein</fullName>
    </submittedName>
</protein>
<dbReference type="AlphaFoldDB" id="A0A6S7IX83"/>
<comment type="caution">
    <text evidence="1">The sequence shown here is derived from an EMBL/GenBank/DDBJ whole genome shotgun (WGS) entry which is preliminary data.</text>
</comment>
<reference evidence="1" key="1">
    <citation type="submission" date="2020-04" db="EMBL/GenBank/DDBJ databases">
        <authorList>
            <person name="Alioto T."/>
            <person name="Alioto T."/>
            <person name="Gomez Garrido J."/>
        </authorList>
    </citation>
    <scope>NUCLEOTIDE SEQUENCE</scope>
    <source>
        <strain evidence="1">A484AB</strain>
    </source>
</reference>
<dbReference type="EMBL" id="CACRXK020011919">
    <property type="protein sequence ID" value="CAB4022323.1"/>
    <property type="molecule type" value="Genomic_DNA"/>
</dbReference>
<gene>
    <name evidence="1" type="ORF">PACLA_8A006890</name>
</gene>
<name>A0A6S7IX83_PARCT</name>
<dbReference type="Proteomes" id="UP001152795">
    <property type="component" value="Unassembled WGS sequence"/>
</dbReference>
<organism evidence="1 2">
    <name type="scientific">Paramuricea clavata</name>
    <name type="common">Red gorgonian</name>
    <name type="synonym">Violescent sea-whip</name>
    <dbReference type="NCBI Taxonomy" id="317549"/>
    <lineage>
        <taxon>Eukaryota</taxon>
        <taxon>Metazoa</taxon>
        <taxon>Cnidaria</taxon>
        <taxon>Anthozoa</taxon>
        <taxon>Octocorallia</taxon>
        <taxon>Malacalcyonacea</taxon>
        <taxon>Plexauridae</taxon>
        <taxon>Paramuricea</taxon>
    </lineage>
</organism>